<evidence type="ECO:0000313" key="2">
    <source>
        <dbReference type="EMBL" id="MET1490330.1"/>
    </source>
</evidence>
<dbReference type="EMBL" id="JBEWLZ010000005">
    <property type="protein sequence ID" value="MET1490330.1"/>
    <property type="molecule type" value="Genomic_DNA"/>
</dbReference>
<accession>A0ABV2CQZ3</accession>
<organism evidence="2 3">
    <name type="scientific">Uliginosibacterium paludis</name>
    <dbReference type="NCBI Taxonomy" id="1615952"/>
    <lineage>
        <taxon>Bacteria</taxon>
        <taxon>Pseudomonadati</taxon>
        <taxon>Pseudomonadota</taxon>
        <taxon>Betaproteobacteria</taxon>
        <taxon>Rhodocyclales</taxon>
        <taxon>Zoogloeaceae</taxon>
        <taxon>Uliginosibacterium</taxon>
    </lineage>
</organism>
<dbReference type="NCBIfam" id="NF043076">
    <property type="entry name" value="PHA_gran_PhaM"/>
    <property type="match status" value="1"/>
</dbReference>
<dbReference type="RefSeq" id="WP_345928594.1">
    <property type="nucleotide sequence ID" value="NZ_JBDIVF010000006.1"/>
</dbReference>
<keyword evidence="3" id="KW-1185">Reference proteome</keyword>
<gene>
    <name evidence="2" type="ORF">ABVT11_10875</name>
</gene>
<proteinExistence type="predicted"/>
<sequence length="131" mass="14152">MSAPNDTQEDGFDFIRRMWGNMGFGLPGMVTPTLDVNELDQRIKDLKAVEGWLKMNLGMLQMTIQGLEVQRATLAAMQAMSKAGQDGEPPNPFANPALWSWPFTPAPATGTEQPPESPGAAKPAPDQTGPQ</sequence>
<evidence type="ECO:0000256" key="1">
    <source>
        <dbReference type="SAM" id="MobiDB-lite"/>
    </source>
</evidence>
<dbReference type="InterPro" id="IPR050026">
    <property type="entry name" value="PHA_gran_PhaM_N"/>
</dbReference>
<comment type="caution">
    <text evidence="2">The sequence shown here is derived from an EMBL/GenBank/DDBJ whole genome shotgun (WGS) entry which is preliminary data.</text>
</comment>
<reference evidence="2 3" key="1">
    <citation type="submission" date="2024-07" db="EMBL/GenBank/DDBJ databases">
        <title>Uliginosibacterium paludis KCTC:42655.</title>
        <authorList>
            <person name="Kim M.K."/>
        </authorList>
    </citation>
    <scope>NUCLEOTIDE SEQUENCE [LARGE SCALE GENOMIC DNA]</scope>
    <source>
        <strain evidence="2 3">KCTC 42655</strain>
    </source>
</reference>
<dbReference type="Proteomes" id="UP001548590">
    <property type="component" value="Unassembled WGS sequence"/>
</dbReference>
<protein>
    <submittedName>
        <fullName evidence="2">PhaM family polyhydroxyalkanoate granule multifunctional regulatory protein</fullName>
    </submittedName>
</protein>
<name>A0ABV2CQZ3_9RHOO</name>
<evidence type="ECO:0000313" key="3">
    <source>
        <dbReference type="Proteomes" id="UP001548590"/>
    </source>
</evidence>
<feature type="region of interest" description="Disordered" evidence="1">
    <location>
        <begin position="80"/>
        <end position="131"/>
    </location>
</feature>